<gene>
    <name evidence="1" type="ORF">D5S19_26375</name>
</gene>
<dbReference type="RefSeq" id="WP_199730712.1">
    <property type="nucleotide sequence ID" value="NZ_QZFV01000120.1"/>
</dbReference>
<protein>
    <submittedName>
        <fullName evidence="1">Uncharacterized protein</fullName>
    </submittedName>
</protein>
<organism evidence="1 2">
    <name type="scientific">Amycolatopsis panacis</name>
    <dbReference type="NCBI Taxonomy" id="2340917"/>
    <lineage>
        <taxon>Bacteria</taxon>
        <taxon>Bacillati</taxon>
        <taxon>Actinomycetota</taxon>
        <taxon>Actinomycetes</taxon>
        <taxon>Pseudonocardiales</taxon>
        <taxon>Pseudonocardiaceae</taxon>
        <taxon>Amycolatopsis</taxon>
    </lineage>
</organism>
<proteinExistence type="predicted"/>
<reference evidence="1 2" key="1">
    <citation type="submission" date="2018-09" db="EMBL/GenBank/DDBJ databases">
        <title>YIM PH 21725 draft genome.</title>
        <authorList>
            <person name="Miao C."/>
        </authorList>
    </citation>
    <scope>NUCLEOTIDE SEQUENCE [LARGE SCALE GENOMIC DNA]</scope>
    <source>
        <strain evidence="2">YIM PH21725</strain>
    </source>
</reference>
<comment type="caution">
    <text evidence="1">The sequence shown here is derived from an EMBL/GenBank/DDBJ whole genome shotgun (WGS) entry which is preliminary data.</text>
</comment>
<sequence length="66" mass="7416">MPQRVVTVTDILDGHVALDIQCLDRIYLNAYVPRLQTSAQVVAFLADHLGYPFPSPALFKQIGDRF</sequence>
<dbReference type="Proteomes" id="UP000285112">
    <property type="component" value="Unassembled WGS sequence"/>
</dbReference>
<evidence type="ECO:0000313" key="2">
    <source>
        <dbReference type="Proteomes" id="UP000285112"/>
    </source>
</evidence>
<keyword evidence="2" id="KW-1185">Reference proteome</keyword>
<dbReference type="EMBL" id="QZFV01000120">
    <property type="protein sequence ID" value="RJQ79666.1"/>
    <property type="molecule type" value="Genomic_DNA"/>
</dbReference>
<name>A0A419HSP7_9PSEU</name>
<accession>A0A419HSP7</accession>
<dbReference type="AlphaFoldDB" id="A0A419HSP7"/>
<feature type="non-terminal residue" evidence="1">
    <location>
        <position position="66"/>
    </location>
</feature>
<evidence type="ECO:0000313" key="1">
    <source>
        <dbReference type="EMBL" id="RJQ79666.1"/>
    </source>
</evidence>